<name>A0ABQ9G1S8_9NEOP</name>
<keyword evidence="2" id="KW-0812">Transmembrane</keyword>
<protein>
    <submittedName>
        <fullName evidence="3">Uncharacterized protein</fullName>
    </submittedName>
</protein>
<dbReference type="Proteomes" id="UP001159363">
    <property type="component" value="Chromosome 15"/>
</dbReference>
<evidence type="ECO:0000313" key="3">
    <source>
        <dbReference type="EMBL" id="KAJ8866436.1"/>
    </source>
</evidence>
<organism evidence="3 4">
    <name type="scientific">Dryococelus australis</name>
    <dbReference type="NCBI Taxonomy" id="614101"/>
    <lineage>
        <taxon>Eukaryota</taxon>
        <taxon>Metazoa</taxon>
        <taxon>Ecdysozoa</taxon>
        <taxon>Arthropoda</taxon>
        <taxon>Hexapoda</taxon>
        <taxon>Insecta</taxon>
        <taxon>Pterygota</taxon>
        <taxon>Neoptera</taxon>
        <taxon>Polyneoptera</taxon>
        <taxon>Phasmatodea</taxon>
        <taxon>Verophasmatodea</taxon>
        <taxon>Anareolatae</taxon>
        <taxon>Phasmatidae</taxon>
        <taxon>Eurycanthinae</taxon>
        <taxon>Dryococelus</taxon>
    </lineage>
</organism>
<evidence type="ECO:0000313" key="4">
    <source>
        <dbReference type="Proteomes" id="UP001159363"/>
    </source>
</evidence>
<comment type="caution">
    <text evidence="3">The sequence shown here is derived from an EMBL/GenBank/DDBJ whole genome shotgun (WGS) entry which is preliminary data.</text>
</comment>
<sequence>MGEDAFILYKISFHYYCLVGTVVVIAVGLIVSYLTGFQDPETVDDRLLVSFVKKYGNSREKDTQHPSEKEMLNMKKIEKSRRNSH</sequence>
<gene>
    <name evidence="3" type="ORF">PR048_032279</name>
</gene>
<evidence type="ECO:0000256" key="1">
    <source>
        <dbReference type="SAM" id="MobiDB-lite"/>
    </source>
</evidence>
<proteinExistence type="predicted"/>
<feature type="region of interest" description="Disordered" evidence="1">
    <location>
        <begin position="57"/>
        <end position="85"/>
    </location>
</feature>
<feature type="transmembrane region" description="Helical" evidence="2">
    <location>
        <begin position="13"/>
        <end position="36"/>
    </location>
</feature>
<dbReference type="EMBL" id="JARBHB010000016">
    <property type="protein sequence ID" value="KAJ8866436.1"/>
    <property type="molecule type" value="Genomic_DNA"/>
</dbReference>
<reference evidence="3 4" key="1">
    <citation type="submission" date="2023-02" db="EMBL/GenBank/DDBJ databases">
        <title>LHISI_Scaffold_Assembly.</title>
        <authorList>
            <person name="Stuart O.P."/>
            <person name="Cleave R."/>
            <person name="Magrath M.J.L."/>
            <person name="Mikheyev A.S."/>
        </authorList>
    </citation>
    <scope>NUCLEOTIDE SEQUENCE [LARGE SCALE GENOMIC DNA]</scope>
    <source>
        <strain evidence="3">Daus_M_001</strain>
        <tissue evidence="3">Leg muscle</tissue>
    </source>
</reference>
<accession>A0ABQ9G1S8</accession>
<keyword evidence="2" id="KW-0472">Membrane</keyword>
<keyword evidence="2" id="KW-1133">Transmembrane helix</keyword>
<keyword evidence="4" id="KW-1185">Reference proteome</keyword>
<evidence type="ECO:0000256" key="2">
    <source>
        <dbReference type="SAM" id="Phobius"/>
    </source>
</evidence>